<keyword evidence="7" id="KW-0539">Nucleus</keyword>
<feature type="compositionally biased region" description="Basic and acidic residues" evidence="8">
    <location>
        <begin position="157"/>
        <end position="166"/>
    </location>
</feature>
<comment type="similarity">
    <text evidence="2">Belongs to the CWC25 family.</text>
</comment>
<dbReference type="GO" id="GO:0000398">
    <property type="term" value="P:mRNA splicing, via spliceosome"/>
    <property type="evidence" value="ECO:0007669"/>
    <property type="project" value="TreeGrafter"/>
</dbReference>
<feature type="compositionally biased region" description="Low complexity" evidence="8">
    <location>
        <begin position="217"/>
        <end position="231"/>
    </location>
</feature>
<keyword evidence="3" id="KW-0507">mRNA processing</keyword>
<gene>
    <name evidence="10" type="ORF">BD311DRAFT_710639</name>
</gene>
<proteinExistence type="inferred from homology"/>
<reference evidence="10" key="1">
    <citation type="submission" date="2019-01" db="EMBL/GenBank/DDBJ databases">
        <title>Draft genome sequences of three monokaryotic isolates of the white-rot basidiomycete fungus Dichomitus squalens.</title>
        <authorList>
            <consortium name="DOE Joint Genome Institute"/>
            <person name="Lopez S.C."/>
            <person name="Andreopoulos B."/>
            <person name="Pangilinan J."/>
            <person name="Lipzen A."/>
            <person name="Riley R."/>
            <person name="Ahrendt S."/>
            <person name="Ng V."/>
            <person name="Barry K."/>
            <person name="Daum C."/>
            <person name="Grigoriev I.V."/>
            <person name="Hilden K.S."/>
            <person name="Makela M.R."/>
            <person name="de Vries R.P."/>
        </authorList>
    </citation>
    <scope>NUCLEOTIDE SEQUENCE [LARGE SCALE GENOMIC DNA]</scope>
    <source>
        <strain evidence="10">OM18370.1</strain>
    </source>
</reference>
<keyword evidence="4" id="KW-0747">Spliceosome</keyword>
<dbReference type="PANTHER" id="PTHR16196:SF0">
    <property type="entry name" value="PRE-MRNA-SPLICING FACTOR CWC25 HOMOLOG"/>
    <property type="match status" value="1"/>
</dbReference>
<feature type="compositionally biased region" description="Basic residues" evidence="8">
    <location>
        <begin position="305"/>
        <end position="315"/>
    </location>
</feature>
<evidence type="ECO:0000313" key="10">
    <source>
        <dbReference type="EMBL" id="TBU34757.1"/>
    </source>
</evidence>
<dbReference type="InterPro" id="IPR022209">
    <property type="entry name" value="CWC25"/>
</dbReference>
<comment type="subcellular location">
    <subcellularLocation>
        <location evidence="1">Nucleus</location>
    </subcellularLocation>
</comment>
<feature type="region of interest" description="Disordered" evidence="8">
    <location>
        <begin position="407"/>
        <end position="426"/>
    </location>
</feature>
<dbReference type="AlphaFoldDB" id="A0A4Q9N440"/>
<feature type="region of interest" description="Disordered" evidence="8">
    <location>
        <begin position="151"/>
        <end position="400"/>
    </location>
</feature>
<keyword evidence="6" id="KW-0508">mRNA splicing</keyword>
<name>A0A4Q9N440_9APHY</name>
<dbReference type="Pfam" id="PF10197">
    <property type="entry name" value="Cir_N"/>
    <property type="match status" value="1"/>
</dbReference>
<dbReference type="InterPro" id="IPR019339">
    <property type="entry name" value="CIR_N_dom"/>
</dbReference>
<dbReference type="GO" id="GO:0005684">
    <property type="term" value="C:U2-type spliceosomal complex"/>
    <property type="evidence" value="ECO:0007669"/>
    <property type="project" value="TreeGrafter"/>
</dbReference>
<accession>A0A4Q9N440</accession>
<dbReference type="SMART" id="SM01083">
    <property type="entry name" value="Cir_N"/>
    <property type="match status" value="1"/>
</dbReference>
<protein>
    <submittedName>
        <fullName evidence="10">Pre-mRNA splicing factor-domain-containing protein</fullName>
    </submittedName>
</protein>
<evidence type="ECO:0000256" key="1">
    <source>
        <dbReference type="ARBA" id="ARBA00004123"/>
    </source>
</evidence>
<feature type="compositionally biased region" description="Low complexity" evidence="8">
    <location>
        <begin position="349"/>
        <end position="360"/>
    </location>
</feature>
<dbReference type="PANTHER" id="PTHR16196">
    <property type="entry name" value="CELL CYCLE CONTROL PROTEIN CWF25"/>
    <property type="match status" value="1"/>
</dbReference>
<evidence type="ECO:0000256" key="7">
    <source>
        <dbReference type="ARBA" id="ARBA00023242"/>
    </source>
</evidence>
<feature type="compositionally biased region" description="Basic and acidic residues" evidence="8">
    <location>
        <begin position="251"/>
        <end position="278"/>
    </location>
</feature>
<evidence type="ECO:0000256" key="5">
    <source>
        <dbReference type="ARBA" id="ARBA00023054"/>
    </source>
</evidence>
<dbReference type="EMBL" id="ML143388">
    <property type="protein sequence ID" value="TBU34757.1"/>
    <property type="molecule type" value="Genomic_DNA"/>
</dbReference>
<feature type="compositionally biased region" description="Basic and acidic residues" evidence="8">
    <location>
        <begin position="362"/>
        <end position="386"/>
    </location>
</feature>
<feature type="region of interest" description="Disordered" evidence="8">
    <location>
        <begin position="36"/>
        <end position="69"/>
    </location>
</feature>
<dbReference type="InterPro" id="IPR051376">
    <property type="entry name" value="CWC25_splicing_factor"/>
</dbReference>
<feature type="compositionally biased region" description="Basic and acidic residues" evidence="8">
    <location>
        <begin position="197"/>
        <end position="210"/>
    </location>
</feature>
<evidence type="ECO:0000256" key="4">
    <source>
        <dbReference type="ARBA" id="ARBA00022728"/>
    </source>
</evidence>
<keyword evidence="5" id="KW-0175">Coiled coil</keyword>
<evidence type="ECO:0000256" key="6">
    <source>
        <dbReference type="ARBA" id="ARBA00023187"/>
    </source>
</evidence>
<evidence type="ECO:0000256" key="3">
    <source>
        <dbReference type="ARBA" id="ARBA00022664"/>
    </source>
</evidence>
<feature type="compositionally biased region" description="Basic residues" evidence="8">
    <location>
        <begin position="167"/>
        <end position="190"/>
    </location>
</feature>
<evidence type="ECO:0000256" key="2">
    <source>
        <dbReference type="ARBA" id="ARBA00006695"/>
    </source>
</evidence>
<feature type="domain" description="CBF1-interacting co-repressor CIR N-terminal" evidence="9">
    <location>
        <begin position="11"/>
        <end position="47"/>
    </location>
</feature>
<feature type="compositionally biased region" description="Basic and acidic residues" evidence="8">
    <location>
        <begin position="232"/>
        <end position="244"/>
    </location>
</feature>
<evidence type="ECO:0000256" key="8">
    <source>
        <dbReference type="SAM" id="MobiDB-lite"/>
    </source>
</evidence>
<organism evidence="10">
    <name type="scientific">Dichomitus squalens</name>
    <dbReference type="NCBI Taxonomy" id="114155"/>
    <lineage>
        <taxon>Eukaryota</taxon>
        <taxon>Fungi</taxon>
        <taxon>Dikarya</taxon>
        <taxon>Basidiomycota</taxon>
        <taxon>Agaricomycotina</taxon>
        <taxon>Agaricomycetes</taxon>
        <taxon>Polyporales</taxon>
        <taxon>Polyporaceae</taxon>
        <taxon>Dichomitus</taxon>
    </lineage>
</organism>
<evidence type="ECO:0000259" key="9">
    <source>
        <dbReference type="SMART" id="SM01083"/>
    </source>
</evidence>
<dbReference type="Pfam" id="PF12542">
    <property type="entry name" value="CWC25"/>
    <property type="match status" value="1"/>
</dbReference>
<dbReference type="OrthoDB" id="21123at2759"/>
<dbReference type="Proteomes" id="UP000292957">
    <property type="component" value="Unassembled WGS sequence"/>
</dbReference>
<sequence length="426" mass="49588">MGGGDLNMKKSWHPLLLKNQERVWLEEKKALEEKKKLDQLRKEKEEERQLQELQRLQEEQTGKKRQDKLDWMYATPATGSGQNQNELEDYLLGKKRVDKILTADENEKIGAAHKNFIATQFANSARDTAAKVREDPLLAIKQQEQAAYQALMSNPLRLRELQERTGIKPKKEKKDKKEKKHKDRKGKNRAARSPSPYDDRDRQRSASRDRYSRKRSPSPYSRRSRSPAPTRSRYEDDRRDDHYSSRRGRSRDRTPDRERDSRRRSAEEGKVRTWPRSDESDDNGYVPRRARSRSPIARPDDYDNRKRRRSLSRSPRRSDPAPPKRTRTSPLPPRSSTRLNDASEDRAARLAAMSSNAASLTNERREHLTKLLEREKEEAEAEERARAKSKGMGGFLSHEQKKVFGGAGGLEDRIKRGRGQMRVEAD</sequence>